<gene>
    <name evidence="2" type="ORF">E6K81_07460</name>
</gene>
<dbReference type="AlphaFoldDB" id="A0A538U950"/>
<dbReference type="SMART" id="SM00748">
    <property type="entry name" value="HEPN"/>
    <property type="match status" value="1"/>
</dbReference>
<sequence length="137" mass="15229">MPHDPARIADTKAWLSRAATDLRAAALDLAADPPLLDDLVFHCQQAVEKAMKGLLTWHDEPFGKTHNLETLGETCLRLDSTLRPLVDQAVPLTEYAWKFRYPGEQEGATRDESERALAIARDVFEAVLARVPQGARP</sequence>
<protein>
    <submittedName>
        <fullName evidence="2">HEPN domain-containing protein</fullName>
    </submittedName>
</protein>
<name>A0A538U950_UNCEI</name>
<dbReference type="InterPro" id="IPR007842">
    <property type="entry name" value="HEPN_dom"/>
</dbReference>
<evidence type="ECO:0000313" key="3">
    <source>
        <dbReference type="Proteomes" id="UP000319771"/>
    </source>
</evidence>
<reference evidence="2 3" key="1">
    <citation type="journal article" date="2019" name="Nat. Microbiol.">
        <title>Mediterranean grassland soil C-N compound turnover is dependent on rainfall and depth, and is mediated by genomically divergent microorganisms.</title>
        <authorList>
            <person name="Diamond S."/>
            <person name="Andeer P.F."/>
            <person name="Li Z."/>
            <person name="Crits-Christoph A."/>
            <person name="Burstein D."/>
            <person name="Anantharaman K."/>
            <person name="Lane K.R."/>
            <person name="Thomas B.C."/>
            <person name="Pan C."/>
            <person name="Northen T.R."/>
            <person name="Banfield J.F."/>
        </authorList>
    </citation>
    <scope>NUCLEOTIDE SEQUENCE [LARGE SCALE GENOMIC DNA]</scope>
    <source>
        <strain evidence="2">WS_11</strain>
    </source>
</reference>
<dbReference type="PROSITE" id="PS50910">
    <property type="entry name" value="HEPN"/>
    <property type="match status" value="1"/>
</dbReference>
<dbReference type="Gene3D" id="1.20.120.330">
    <property type="entry name" value="Nucleotidyltransferases domain 2"/>
    <property type="match status" value="1"/>
</dbReference>
<evidence type="ECO:0000313" key="2">
    <source>
        <dbReference type="EMBL" id="TMQ72418.1"/>
    </source>
</evidence>
<dbReference type="Pfam" id="PF05168">
    <property type="entry name" value="HEPN"/>
    <property type="match status" value="1"/>
</dbReference>
<evidence type="ECO:0000259" key="1">
    <source>
        <dbReference type="PROSITE" id="PS50910"/>
    </source>
</evidence>
<dbReference type="EMBL" id="VBPB01000108">
    <property type="protein sequence ID" value="TMQ72418.1"/>
    <property type="molecule type" value="Genomic_DNA"/>
</dbReference>
<dbReference type="Proteomes" id="UP000319771">
    <property type="component" value="Unassembled WGS sequence"/>
</dbReference>
<dbReference type="SUPFAM" id="SSF81593">
    <property type="entry name" value="Nucleotidyltransferase substrate binding subunit/domain"/>
    <property type="match status" value="1"/>
</dbReference>
<accession>A0A538U950</accession>
<proteinExistence type="predicted"/>
<feature type="domain" description="HEPN" evidence="1">
    <location>
        <begin position="17"/>
        <end position="123"/>
    </location>
</feature>
<comment type="caution">
    <text evidence="2">The sequence shown here is derived from an EMBL/GenBank/DDBJ whole genome shotgun (WGS) entry which is preliminary data.</text>
</comment>
<organism evidence="2 3">
    <name type="scientific">Eiseniibacteriota bacterium</name>
    <dbReference type="NCBI Taxonomy" id="2212470"/>
    <lineage>
        <taxon>Bacteria</taxon>
        <taxon>Candidatus Eiseniibacteriota</taxon>
    </lineage>
</organism>